<sequence length="152" mass="17005">MNLSILRQMIITTGKMRPRKMHLVRLTTDCCKTAIVEASNGDSGDYTLASKSILNMTALMMHYHKVLDGSNEQHQEELLMGLKSANALIKGGDIDVIQHHAVVQGCRLVAGLANGIACWATFVRLYMYLKELDETQMVHHLADYVREMKDAS</sequence>
<keyword evidence="2" id="KW-1185">Reference proteome</keyword>
<protein>
    <submittedName>
        <fullName evidence="1">Uncharacterized protein</fullName>
    </submittedName>
</protein>
<dbReference type="KEGG" id="vg:55608456"/>
<reference evidence="1 2" key="1">
    <citation type="submission" date="2018-05" db="EMBL/GenBank/DDBJ databases">
        <title>The genome of Vibrio coralliilyticus phage YC.</title>
        <authorList>
            <person name="Benler S."/>
        </authorList>
    </citation>
    <scope>NUCLEOTIDE SEQUENCE [LARGE SCALE GENOMIC DNA]</scope>
</reference>
<evidence type="ECO:0000313" key="1">
    <source>
        <dbReference type="EMBL" id="AXC34378.1"/>
    </source>
</evidence>
<dbReference type="Proteomes" id="UP000260311">
    <property type="component" value="Segment"/>
</dbReference>
<dbReference type="EMBL" id="MH375644">
    <property type="protein sequence ID" value="AXC34378.1"/>
    <property type="molecule type" value="Genomic_DNA"/>
</dbReference>
<dbReference type="RefSeq" id="YP_009838224.1">
    <property type="nucleotide sequence ID" value="NC_048709.1"/>
</dbReference>
<accession>A0A384ZRW2</accession>
<dbReference type="GeneID" id="55608456"/>
<proteinExistence type="predicted"/>
<name>A0A384ZRW2_9CAUD</name>
<evidence type="ECO:0000313" key="2">
    <source>
        <dbReference type="Proteomes" id="UP000260311"/>
    </source>
</evidence>
<organism evidence="1 2">
    <name type="scientific">Vibrio phage YC</name>
    <dbReference type="NCBI Taxonomy" id="2267403"/>
    <lineage>
        <taxon>Viruses</taxon>
        <taxon>Duplodnaviria</taxon>
        <taxon>Heunggongvirae</taxon>
        <taxon>Uroviricota</taxon>
        <taxon>Caudoviricetes</taxon>
        <taxon>Pantevenvirales</taxon>
        <taxon>Ackermannviridae</taxon>
        <taxon>Campanilevirus</taxon>
        <taxon>Campanilevirus YC</taxon>
    </lineage>
</organism>